<dbReference type="AlphaFoldDB" id="A0AA97FFN9"/>
<gene>
    <name evidence="2" type="ORF">N8K70_10250</name>
</gene>
<organism evidence="2 3">
    <name type="scientific">Microbacterium betulae</name>
    <dbReference type="NCBI Taxonomy" id="2981139"/>
    <lineage>
        <taxon>Bacteria</taxon>
        <taxon>Bacillati</taxon>
        <taxon>Actinomycetota</taxon>
        <taxon>Actinomycetes</taxon>
        <taxon>Micrococcales</taxon>
        <taxon>Microbacteriaceae</taxon>
        <taxon>Microbacterium</taxon>
    </lineage>
</organism>
<dbReference type="EMBL" id="CP118157">
    <property type="protein sequence ID" value="WOF21768.1"/>
    <property type="molecule type" value="Genomic_DNA"/>
</dbReference>
<reference evidence="2 3" key="1">
    <citation type="submission" date="2023-02" db="EMBL/GenBank/DDBJ databases">
        <title>Microbacterium betulae sp. nov., isolated from birch wood.</title>
        <authorList>
            <person name="Pasciak M."/>
            <person name="Pawlik K.J."/>
            <person name="Martynowski D."/>
            <person name="Laczmanski L."/>
            <person name="Ciekot J."/>
            <person name="Szponar B."/>
            <person name="Wojcik-Fatla A."/>
            <person name="Mackiewicz B."/>
            <person name="Farian E."/>
            <person name="Cholewa G."/>
            <person name="Cholewa A."/>
            <person name="Dutkiewicz J."/>
        </authorList>
    </citation>
    <scope>NUCLEOTIDE SEQUENCE [LARGE SCALE GENOMIC DNA]</scope>
    <source>
        <strain evidence="2 3">AB</strain>
    </source>
</reference>
<feature type="domain" description="Aminoglycoside phosphotransferase" evidence="1">
    <location>
        <begin position="133"/>
        <end position="331"/>
    </location>
</feature>
<proteinExistence type="predicted"/>
<accession>A0AA97FFN9</accession>
<sequence>MNVPADVRSARELSRAVAERDPALPDLGVVLDAGRRDEAFGGTTTLERLRYKRGAAIVAAVRDARGDPHWIVSYADAEKLSKSIRRAAGVGAATRRVTPRVLAGPAYADRLLASAVRRVFGAEAASFDGADVLRYNPQRRLVVRRDGAAIKIAAGPSHVAAASLLAARGLPVLAPETLGESATRTPWWGTTDLAHAGGRALSHRAGEVLARIHATPPEGLALETLDASAVARESAEAIAVLLPEAGERAGRLATALSGLRVTGGVLSHGDWSPDQVLVGGGDVRVIDLDRVVVAPPERDLATFLVCGGDAAMLDGYRAAGGSFDADAIAGWQALAQLQRAVEPFRRGSDAWPEELEHAVARAEELIR</sequence>
<evidence type="ECO:0000313" key="3">
    <source>
        <dbReference type="Proteomes" id="UP001305498"/>
    </source>
</evidence>
<evidence type="ECO:0000259" key="1">
    <source>
        <dbReference type="Pfam" id="PF01636"/>
    </source>
</evidence>
<evidence type="ECO:0000313" key="2">
    <source>
        <dbReference type="EMBL" id="WOF21768.1"/>
    </source>
</evidence>
<dbReference type="KEGG" id="mbet:N8K70_10250"/>
<dbReference type="InterPro" id="IPR002575">
    <property type="entry name" value="Aminoglycoside_PTrfase"/>
</dbReference>
<dbReference type="Pfam" id="PF01636">
    <property type="entry name" value="APH"/>
    <property type="match status" value="1"/>
</dbReference>
<dbReference type="InterPro" id="IPR011009">
    <property type="entry name" value="Kinase-like_dom_sf"/>
</dbReference>
<dbReference type="Gene3D" id="3.90.1200.10">
    <property type="match status" value="1"/>
</dbReference>
<dbReference type="SUPFAM" id="SSF56112">
    <property type="entry name" value="Protein kinase-like (PK-like)"/>
    <property type="match status" value="1"/>
</dbReference>
<protein>
    <submittedName>
        <fullName evidence="2">Aminoglycoside phosphotransferase family protein</fullName>
    </submittedName>
</protein>
<dbReference type="RefSeq" id="WP_317138246.1">
    <property type="nucleotide sequence ID" value="NZ_CP118157.1"/>
</dbReference>
<name>A0AA97FFN9_9MICO</name>
<keyword evidence="3" id="KW-1185">Reference proteome</keyword>
<dbReference type="Proteomes" id="UP001305498">
    <property type="component" value="Chromosome"/>
</dbReference>